<dbReference type="Gene3D" id="2.30.39.10">
    <property type="entry name" value="Alpha-1-antitrypsin, domain 1"/>
    <property type="match status" value="1"/>
</dbReference>
<feature type="signal peptide" evidence="7">
    <location>
        <begin position="1"/>
        <end position="24"/>
    </location>
</feature>
<keyword evidence="3 7" id="KW-0732">Signal</keyword>
<dbReference type="GO" id="GO:0004867">
    <property type="term" value="F:serine-type endopeptidase inhibitor activity"/>
    <property type="evidence" value="ECO:0007669"/>
    <property type="project" value="UniProtKB-KW"/>
</dbReference>
<dbReference type="InterPro" id="IPR042178">
    <property type="entry name" value="Serpin_sf_1"/>
</dbReference>
<evidence type="ECO:0000313" key="10">
    <source>
        <dbReference type="Proteomes" id="UP000028990"/>
    </source>
</evidence>
<dbReference type="InterPro" id="IPR023796">
    <property type="entry name" value="Serpin_dom"/>
</dbReference>
<dbReference type="InterPro" id="IPR000215">
    <property type="entry name" value="Serpin_fam"/>
</dbReference>
<dbReference type="OMA" id="VDYISFH"/>
<dbReference type="InterPro" id="IPR042185">
    <property type="entry name" value="Serpin_sf_2"/>
</dbReference>
<dbReference type="SUPFAM" id="SSF56574">
    <property type="entry name" value="Serpins"/>
    <property type="match status" value="1"/>
</dbReference>
<evidence type="ECO:0000256" key="5">
    <source>
        <dbReference type="ARBA" id="ARBA00023180"/>
    </source>
</evidence>
<feature type="domain" description="Serpin" evidence="8">
    <location>
        <begin position="57"/>
        <end position="287"/>
    </location>
</feature>
<dbReference type="Gene3D" id="3.30.497.10">
    <property type="entry name" value="Antithrombin, subunit I, domain 2"/>
    <property type="match status" value="1"/>
</dbReference>
<evidence type="ECO:0000256" key="2">
    <source>
        <dbReference type="ARBA" id="ARBA00022690"/>
    </source>
</evidence>
<evidence type="ECO:0000256" key="4">
    <source>
        <dbReference type="ARBA" id="ARBA00022900"/>
    </source>
</evidence>
<evidence type="ECO:0000256" key="7">
    <source>
        <dbReference type="SAM" id="SignalP"/>
    </source>
</evidence>
<evidence type="ECO:0000256" key="1">
    <source>
        <dbReference type="ARBA" id="ARBA00009500"/>
    </source>
</evidence>
<dbReference type="InterPro" id="IPR036186">
    <property type="entry name" value="Serpin_sf"/>
</dbReference>
<evidence type="ECO:0000313" key="9">
    <source>
        <dbReference type="EMBL" id="KFO21361.1"/>
    </source>
</evidence>
<dbReference type="Proteomes" id="UP000028990">
    <property type="component" value="Unassembled WGS sequence"/>
</dbReference>
<evidence type="ECO:0000259" key="8">
    <source>
        <dbReference type="SMART" id="SM00093"/>
    </source>
</evidence>
<keyword evidence="10" id="KW-1185">Reference proteome</keyword>
<dbReference type="SMR" id="A0A091DEZ0"/>
<dbReference type="PANTHER" id="PTHR11461">
    <property type="entry name" value="SERINE PROTEASE INHIBITOR, SERPIN"/>
    <property type="match status" value="1"/>
</dbReference>
<evidence type="ECO:0000256" key="3">
    <source>
        <dbReference type="ARBA" id="ARBA00022729"/>
    </source>
</evidence>
<dbReference type="STRING" id="885580.ENSFDAP00000002904"/>
<dbReference type="FunFam" id="3.30.497.10:FF:000001">
    <property type="entry name" value="Serine protease inhibitor"/>
    <property type="match status" value="1"/>
</dbReference>
<organism evidence="9 10">
    <name type="scientific">Fukomys damarensis</name>
    <name type="common">Damaraland mole rat</name>
    <name type="synonym">Cryptomys damarensis</name>
    <dbReference type="NCBI Taxonomy" id="885580"/>
    <lineage>
        <taxon>Eukaryota</taxon>
        <taxon>Metazoa</taxon>
        <taxon>Chordata</taxon>
        <taxon>Craniata</taxon>
        <taxon>Vertebrata</taxon>
        <taxon>Euteleostomi</taxon>
        <taxon>Mammalia</taxon>
        <taxon>Eutheria</taxon>
        <taxon>Euarchontoglires</taxon>
        <taxon>Glires</taxon>
        <taxon>Rodentia</taxon>
        <taxon>Hystricomorpha</taxon>
        <taxon>Bathyergidae</taxon>
        <taxon>Fukomys</taxon>
    </lineage>
</organism>
<keyword evidence="5" id="KW-0325">Glycoprotein</keyword>
<dbReference type="GO" id="GO:0005615">
    <property type="term" value="C:extracellular space"/>
    <property type="evidence" value="ECO:0007669"/>
    <property type="project" value="InterPro"/>
</dbReference>
<reference evidence="9 10" key="1">
    <citation type="submission" date="2013-11" db="EMBL/GenBank/DDBJ databases">
        <title>The Damaraland mole rat (Fukomys damarensis) genome and evolution of African mole rats.</title>
        <authorList>
            <person name="Gladyshev V.N."/>
            <person name="Fang X."/>
        </authorList>
    </citation>
    <scope>NUCLEOTIDE SEQUENCE [LARGE SCALE GENOMIC DNA]</scope>
    <source>
        <tissue evidence="9">Liver</tissue>
    </source>
</reference>
<dbReference type="AlphaFoldDB" id="A0A091DEZ0"/>
<accession>A0A091DEZ0</accession>
<name>A0A091DEZ0_FUKDA</name>
<proteinExistence type="inferred from homology"/>
<keyword evidence="2" id="KW-0646">Protease inhibitor</keyword>
<dbReference type="PANTHER" id="PTHR11461:SF165">
    <property type="entry name" value="ALPHA-1-ANTITRYPSIN"/>
    <property type="match status" value="1"/>
</dbReference>
<feature type="chain" id="PRO_5001871575" evidence="7">
    <location>
        <begin position="25"/>
        <end position="287"/>
    </location>
</feature>
<dbReference type="Pfam" id="PF00079">
    <property type="entry name" value="Serpin"/>
    <property type="match status" value="1"/>
</dbReference>
<dbReference type="EMBL" id="KN124392">
    <property type="protein sequence ID" value="KFO21361.1"/>
    <property type="molecule type" value="Genomic_DNA"/>
</dbReference>
<dbReference type="SMART" id="SM00093">
    <property type="entry name" value="SERPIN"/>
    <property type="match status" value="1"/>
</dbReference>
<keyword evidence="4" id="KW-0722">Serine protease inhibitor</keyword>
<comment type="similarity">
    <text evidence="1 6">Belongs to the serpin family.</text>
</comment>
<evidence type="ECO:0000256" key="6">
    <source>
        <dbReference type="RuleBase" id="RU000411"/>
    </source>
</evidence>
<sequence length="287" mass="32856">MSSSILRGLLLLAGLCSLVPGSQAVDLEYMDRTFHDHEHHEFVVCHDIFYNVFDLAFAFYWEPARWSKTSNTVLSPVSIVAAFAMLSLGTKGATLTQILEGLNFNLRMISEAHVHQCFQPLLHILQHPDHQLQMIIGSSLFVSDNLMLMDQFVQGIKELYHSRVISISFRNTEHAKKKINNYVKRETHGEIANLVKNLKEDTALALVNYISFHGKWTVEFQAEYTVEEDFCVDEGTSIRVPMINRLGMFLLNREEELSSWVLVQQSVSDVMAFFFLPDPGKMQQLEK</sequence>
<protein>
    <submittedName>
        <fullName evidence="9">Alpha-1-antitrypsin</fullName>
    </submittedName>
</protein>
<gene>
    <name evidence="9" type="ORF">H920_17270</name>
</gene>